<gene>
    <name evidence="2" type="primary">LOC109129140</name>
</gene>
<evidence type="ECO:0000313" key="2">
    <source>
        <dbReference type="RefSeq" id="XP_019092328.1"/>
    </source>
</evidence>
<dbReference type="GeneID" id="109129140"/>
<organism evidence="1 2">
    <name type="scientific">Camelina sativa</name>
    <name type="common">False flax</name>
    <name type="synonym">Myagrum sativum</name>
    <dbReference type="NCBI Taxonomy" id="90675"/>
    <lineage>
        <taxon>Eukaryota</taxon>
        <taxon>Viridiplantae</taxon>
        <taxon>Streptophyta</taxon>
        <taxon>Embryophyta</taxon>
        <taxon>Tracheophyta</taxon>
        <taxon>Spermatophyta</taxon>
        <taxon>Magnoliopsida</taxon>
        <taxon>eudicotyledons</taxon>
        <taxon>Gunneridae</taxon>
        <taxon>Pentapetalae</taxon>
        <taxon>rosids</taxon>
        <taxon>malvids</taxon>
        <taxon>Brassicales</taxon>
        <taxon>Brassicaceae</taxon>
        <taxon>Camelineae</taxon>
        <taxon>Camelina</taxon>
    </lineage>
</organism>
<sequence length="138" mass="15378">MGSYLGVPESLGGSKTKVFSYVRDCLQSRTNGWTAKQLSRGGKEVMIKSVATTLWRLIEAPESLFAWVFKDRYYRNSNPMDPIRSYSPSYGWQSIVSARSLVNKGLIIRVGSGDSISIWTDPWIPAQSPRPAVSKGPF</sequence>
<evidence type="ECO:0000313" key="1">
    <source>
        <dbReference type="Proteomes" id="UP000694864"/>
    </source>
</evidence>
<keyword evidence="1" id="KW-1185">Reference proteome</keyword>
<reference evidence="2" key="2">
    <citation type="submission" date="2025-08" db="UniProtKB">
        <authorList>
            <consortium name="RefSeq"/>
        </authorList>
    </citation>
    <scope>IDENTIFICATION</scope>
    <source>
        <tissue evidence="2">Leaf</tissue>
    </source>
</reference>
<proteinExistence type="predicted"/>
<name>A0ABM1QZZ0_CAMSA</name>
<dbReference type="RefSeq" id="XP_019092328.1">
    <property type="nucleotide sequence ID" value="XM_019236783.1"/>
</dbReference>
<protein>
    <submittedName>
        <fullName evidence="2">Uncharacterized protein LOC109129140</fullName>
    </submittedName>
</protein>
<accession>A0ABM1QZZ0</accession>
<dbReference type="Proteomes" id="UP000694864">
    <property type="component" value="Chromosome 15"/>
</dbReference>
<reference evidence="1" key="1">
    <citation type="journal article" date="2014" name="Nat. Commun.">
        <title>The emerging biofuel crop Camelina sativa retains a highly undifferentiated hexaploid genome structure.</title>
        <authorList>
            <person name="Kagale S."/>
            <person name="Koh C."/>
            <person name="Nixon J."/>
            <person name="Bollina V."/>
            <person name="Clarke W.E."/>
            <person name="Tuteja R."/>
            <person name="Spillane C."/>
            <person name="Robinson S.J."/>
            <person name="Links M.G."/>
            <person name="Clarke C."/>
            <person name="Higgins E.E."/>
            <person name="Huebert T."/>
            <person name="Sharpe A.G."/>
            <person name="Parkin I.A."/>
        </authorList>
    </citation>
    <scope>NUCLEOTIDE SEQUENCE [LARGE SCALE GENOMIC DNA]</scope>
    <source>
        <strain evidence="1">cv. DH55</strain>
    </source>
</reference>